<dbReference type="InterPro" id="IPR002347">
    <property type="entry name" value="SDR_fam"/>
</dbReference>
<dbReference type="PRINTS" id="PR00081">
    <property type="entry name" value="GDHRDH"/>
</dbReference>
<dbReference type="SUPFAM" id="SSF51735">
    <property type="entry name" value="NAD(P)-binding Rossmann-fold domains"/>
    <property type="match status" value="1"/>
</dbReference>
<dbReference type="Gene3D" id="3.40.50.720">
    <property type="entry name" value="NAD(P)-binding Rossmann-like Domain"/>
    <property type="match status" value="1"/>
</dbReference>
<reference evidence="1 2" key="1">
    <citation type="submission" date="2018-07" db="EMBL/GenBank/DDBJ databases">
        <title>The complete nuclear genome of the prasinophyte Chloropicon primus (CCMP1205).</title>
        <authorList>
            <person name="Pombert J.-F."/>
            <person name="Otis C."/>
            <person name="Turmel M."/>
            <person name="Lemieux C."/>
        </authorList>
    </citation>
    <scope>NUCLEOTIDE SEQUENCE [LARGE SCALE GENOMIC DNA]</scope>
    <source>
        <strain evidence="1 2">CCMP1205</strain>
    </source>
</reference>
<evidence type="ECO:0000313" key="1">
    <source>
        <dbReference type="EMBL" id="QDZ23853.1"/>
    </source>
</evidence>
<gene>
    <name evidence="1" type="ORF">A3770_11p63710</name>
</gene>
<dbReference type="PANTHER" id="PTHR43544">
    <property type="entry name" value="SHORT-CHAIN DEHYDROGENASE/REDUCTASE"/>
    <property type="match status" value="1"/>
</dbReference>
<sequence length="286" mass="31555">MVSGRRVRSSLGSIQVRCSNHHAAAQGEVRKVALVQGASRGLGLEFVSQLLGRQGDSRVIATCRSPETAQSLLELQDKYGRDRLYTAPIDLTKPATIEEAAKLVRENFSAKVDLLLNVSGVLHIPGKMMPETSLDRVNYDQLLLSFQTNAIGPALVCRAFWPLLQESAKADGRVLPTMVNISARVGSIEDNGLGGWYSYRSSKSALNQLTKTMSLEFARKNPRVAAVALHPGTNDTDLSKPFQRNVPEGKLFTKEFGVRRMLEVIDSLREQDNGSFFAWDGQKIPW</sequence>
<organism evidence="1 2">
    <name type="scientific">Chloropicon primus</name>
    <dbReference type="NCBI Taxonomy" id="1764295"/>
    <lineage>
        <taxon>Eukaryota</taxon>
        <taxon>Viridiplantae</taxon>
        <taxon>Chlorophyta</taxon>
        <taxon>Chloropicophyceae</taxon>
        <taxon>Chloropicales</taxon>
        <taxon>Chloropicaceae</taxon>
        <taxon>Chloropicon</taxon>
    </lineage>
</organism>
<dbReference type="Proteomes" id="UP000316726">
    <property type="component" value="Chromosome 11"/>
</dbReference>
<dbReference type="InterPro" id="IPR036291">
    <property type="entry name" value="NAD(P)-bd_dom_sf"/>
</dbReference>
<dbReference type="GO" id="GO:0005737">
    <property type="term" value="C:cytoplasm"/>
    <property type="evidence" value="ECO:0007669"/>
    <property type="project" value="TreeGrafter"/>
</dbReference>
<dbReference type="OrthoDB" id="5296at2759"/>
<evidence type="ECO:0000313" key="2">
    <source>
        <dbReference type="Proteomes" id="UP000316726"/>
    </source>
</evidence>
<accession>A0A5B8MTL6</accession>
<dbReference type="InterPro" id="IPR051468">
    <property type="entry name" value="Fungal_SecMetab_SDRs"/>
</dbReference>
<dbReference type="PANTHER" id="PTHR43544:SF12">
    <property type="entry name" value="NAD(P)-BINDING ROSSMANN-FOLD SUPERFAMILY PROTEIN"/>
    <property type="match status" value="1"/>
</dbReference>
<protein>
    <submittedName>
        <fullName evidence="1">Short-chain dehydrogenase/reductase</fullName>
    </submittedName>
</protein>
<keyword evidence="2" id="KW-1185">Reference proteome</keyword>
<dbReference type="CDD" id="cd05325">
    <property type="entry name" value="carb_red_sniffer_like_SDR_c"/>
    <property type="match status" value="1"/>
</dbReference>
<proteinExistence type="predicted"/>
<dbReference type="EMBL" id="CP031044">
    <property type="protein sequence ID" value="QDZ23853.1"/>
    <property type="molecule type" value="Genomic_DNA"/>
</dbReference>
<dbReference type="Pfam" id="PF00106">
    <property type="entry name" value="adh_short"/>
    <property type="match status" value="1"/>
</dbReference>
<name>A0A5B8MTL6_9CHLO</name>
<dbReference type="GO" id="GO:0016491">
    <property type="term" value="F:oxidoreductase activity"/>
    <property type="evidence" value="ECO:0007669"/>
    <property type="project" value="TreeGrafter"/>
</dbReference>
<dbReference type="AlphaFoldDB" id="A0A5B8MTL6"/>